<accession>A0A7J9M1Q4</accession>
<reference evidence="3 4" key="1">
    <citation type="journal article" date="2019" name="Genome Biol. Evol.">
        <title>Insights into the evolution of the New World diploid cottons (Gossypium, subgenus Houzingenia) based on genome sequencing.</title>
        <authorList>
            <person name="Grover C.E."/>
            <person name="Arick M.A. 2nd"/>
            <person name="Thrash A."/>
            <person name="Conover J.L."/>
            <person name="Sanders W.S."/>
            <person name="Peterson D.G."/>
            <person name="Frelichowski J.E."/>
            <person name="Scheffler J.A."/>
            <person name="Scheffler B.E."/>
            <person name="Wendel J.F."/>
        </authorList>
    </citation>
    <scope>NUCLEOTIDE SEQUENCE [LARGE SCALE GENOMIC DNA]</scope>
    <source>
        <strain evidence="3">1</strain>
        <tissue evidence="3">Leaf</tissue>
    </source>
</reference>
<evidence type="ECO:0000256" key="2">
    <source>
        <dbReference type="SAM" id="MobiDB-lite"/>
    </source>
</evidence>
<comment type="caution">
    <text evidence="3">The sequence shown here is derived from an EMBL/GenBank/DDBJ whole genome shotgun (WGS) entry which is preliminary data.</text>
</comment>
<gene>
    <name evidence="3" type="ORF">Goshw_007196</name>
</gene>
<evidence type="ECO:0000256" key="1">
    <source>
        <dbReference type="SAM" id="Coils"/>
    </source>
</evidence>
<keyword evidence="1" id="KW-0175">Coiled coil</keyword>
<proteinExistence type="predicted"/>
<dbReference type="OrthoDB" id="10494582at2759"/>
<evidence type="ECO:0000313" key="3">
    <source>
        <dbReference type="EMBL" id="MBA0864911.1"/>
    </source>
</evidence>
<sequence>METRGRSRENSRSRDMLLALKGKVTNLEESMSSVKETLKELEGELALYRAAVGKGKLTLAPKQHKMDIRKSKEFNGTRFARDVENFLWRWKKSFIELDPRKDKFESSKPKETCNGGRDHEEDRNGNGGNGKNSGNGKSHNGKWKSNNKPKGLVKCFICDGSHMRVRENENKPMKCFLCCGSHRMRDYLERSKMSGMSKENEAEPVEFETLKLGLVILNFAKLAKDVPCDGDIDLVYDSATKTPLEML</sequence>
<feature type="region of interest" description="Disordered" evidence="2">
    <location>
        <begin position="104"/>
        <end position="145"/>
    </location>
</feature>
<dbReference type="EMBL" id="JABFAF010000009">
    <property type="protein sequence ID" value="MBA0864911.1"/>
    <property type="molecule type" value="Genomic_DNA"/>
</dbReference>
<evidence type="ECO:0000313" key="4">
    <source>
        <dbReference type="Proteomes" id="UP000593576"/>
    </source>
</evidence>
<feature type="coiled-coil region" evidence="1">
    <location>
        <begin position="24"/>
        <end position="51"/>
    </location>
</feature>
<feature type="compositionally biased region" description="Basic and acidic residues" evidence="2">
    <location>
        <begin position="104"/>
        <end position="124"/>
    </location>
</feature>
<keyword evidence="4" id="KW-1185">Reference proteome</keyword>
<dbReference type="AlphaFoldDB" id="A0A7J9M1Q4"/>
<name>A0A7J9M1Q4_GOSSC</name>
<organism evidence="3 4">
    <name type="scientific">Gossypium schwendimanii</name>
    <name type="common">Cotton</name>
    <dbReference type="NCBI Taxonomy" id="34291"/>
    <lineage>
        <taxon>Eukaryota</taxon>
        <taxon>Viridiplantae</taxon>
        <taxon>Streptophyta</taxon>
        <taxon>Embryophyta</taxon>
        <taxon>Tracheophyta</taxon>
        <taxon>Spermatophyta</taxon>
        <taxon>Magnoliopsida</taxon>
        <taxon>eudicotyledons</taxon>
        <taxon>Gunneridae</taxon>
        <taxon>Pentapetalae</taxon>
        <taxon>rosids</taxon>
        <taxon>malvids</taxon>
        <taxon>Malvales</taxon>
        <taxon>Malvaceae</taxon>
        <taxon>Malvoideae</taxon>
        <taxon>Gossypium</taxon>
    </lineage>
</organism>
<dbReference type="Proteomes" id="UP000593576">
    <property type="component" value="Unassembled WGS sequence"/>
</dbReference>
<protein>
    <submittedName>
        <fullName evidence="3">Uncharacterized protein</fullName>
    </submittedName>
</protein>